<evidence type="ECO:0000259" key="1">
    <source>
        <dbReference type="Pfam" id="PF18138"/>
    </source>
</evidence>
<evidence type="ECO:0000313" key="2">
    <source>
        <dbReference type="EMBL" id="QDV26057.1"/>
    </source>
</evidence>
<dbReference type="KEGG" id="ahel:Q31a_44280"/>
<keyword evidence="3" id="KW-1185">Reference proteome</keyword>
<reference evidence="2 3" key="1">
    <citation type="submission" date="2019-02" db="EMBL/GenBank/DDBJ databases">
        <title>Deep-cultivation of Planctomycetes and their phenomic and genomic characterization uncovers novel biology.</title>
        <authorList>
            <person name="Wiegand S."/>
            <person name="Jogler M."/>
            <person name="Boedeker C."/>
            <person name="Pinto D."/>
            <person name="Vollmers J."/>
            <person name="Rivas-Marin E."/>
            <person name="Kohn T."/>
            <person name="Peeters S.H."/>
            <person name="Heuer A."/>
            <person name="Rast P."/>
            <person name="Oberbeckmann S."/>
            <person name="Bunk B."/>
            <person name="Jeske O."/>
            <person name="Meyerdierks A."/>
            <person name="Storesund J.E."/>
            <person name="Kallscheuer N."/>
            <person name="Luecker S."/>
            <person name="Lage O.M."/>
            <person name="Pohl T."/>
            <person name="Merkel B.J."/>
            <person name="Hornburger P."/>
            <person name="Mueller R.-W."/>
            <person name="Bruemmer F."/>
            <person name="Labrenz M."/>
            <person name="Spormann A.M."/>
            <person name="Op den Camp H."/>
            <person name="Overmann J."/>
            <person name="Amann R."/>
            <person name="Jetten M.S.M."/>
            <person name="Mascher T."/>
            <person name="Medema M.H."/>
            <person name="Devos D.P."/>
            <person name="Kaster A.-K."/>
            <person name="Ovreas L."/>
            <person name="Rohde M."/>
            <person name="Galperin M.Y."/>
            <person name="Jogler C."/>
        </authorList>
    </citation>
    <scope>NUCLEOTIDE SEQUENCE [LARGE SCALE GENOMIC DNA]</scope>
    <source>
        <strain evidence="2 3">Q31a</strain>
    </source>
</reference>
<name>A0A518GBX7_9BACT</name>
<dbReference type="Proteomes" id="UP000318017">
    <property type="component" value="Chromosome"/>
</dbReference>
<dbReference type="OrthoDB" id="7594557at2"/>
<protein>
    <recommendedName>
        <fullName evidence="1">Bacterial HORMA domain-containing protein</fullName>
    </recommendedName>
</protein>
<dbReference type="EMBL" id="CP036298">
    <property type="protein sequence ID" value="QDV26057.1"/>
    <property type="molecule type" value="Genomic_DNA"/>
</dbReference>
<sequence>MTSQTRTATQTSTYARVVYVTRKLQADLFNIVDTYGQISESYALNLISDLRMMMDEEVLEWVRLLWKKHNSSEVEFAYEYKVLDGTSGLVDDRSGGIRYRSGLQDCDFGVRICNSSRWYDLTGAERKEIEDRLHFPWGPGSTLSYTKGGFSSDRTYAKDDYGFRRSSYGA</sequence>
<organism evidence="2 3">
    <name type="scientific">Aureliella helgolandensis</name>
    <dbReference type="NCBI Taxonomy" id="2527968"/>
    <lineage>
        <taxon>Bacteria</taxon>
        <taxon>Pseudomonadati</taxon>
        <taxon>Planctomycetota</taxon>
        <taxon>Planctomycetia</taxon>
        <taxon>Pirellulales</taxon>
        <taxon>Pirellulaceae</taxon>
        <taxon>Aureliella</taxon>
    </lineage>
</organism>
<dbReference type="Pfam" id="PF18138">
    <property type="entry name" value="bacHORMA_1"/>
    <property type="match status" value="1"/>
</dbReference>
<feature type="domain" description="Bacterial HORMA" evidence="1">
    <location>
        <begin position="3"/>
        <end position="169"/>
    </location>
</feature>
<gene>
    <name evidence="2" type="ORF">Q31a_44280</name>
</gene>
<dbReference type="AlphaFoldDB" id="A0A518GBX7"/>
<dbReference type="RefSeq" id="WP_145081930.1">
    <property type="nucleotide sequence ID" value="NZ_CP036298.1"/>
</dbReference>
<dbReference type="InterPro" id="IPR041162">
    <property type="entry name" value="Bact_HORMA_1"/>
</dbReference>
<evidence type="ECO:0000313" key="3">
    <source>
        <dbReference type="Proteomes" id="UP000318017"/>
    </source>
</evidence>
<accession>A0A518GBX7</accession>
<proteinExistence type="predicted"/>